<gene>
    <name evidence="1" type="ORF">HPB51_025377</name>
</gene>
<sequence length="522" mass="56246">MMKREQLLAEEPAVFAAQFSDNGELRKRRCTQSSVNEAMTETRSQSPTPTCCQADGVESGGRVVWPLVFGSCVFAAGSRGVSAGSPHVVSRRDGVGFLATRSFDNGPVRSRKVRVRSPQSRALWAAAALQCALSTPFAGRTSISSCSYGAKISSSLEFSDPELSHEEVGRRRVPLLLINIEGSEAQAFYRSAGHAELCTPLSHCKLRFAAKFAPSQRLLGEQRRLWCGCVNVIRRIRSLLGSLLRVTSQSGEDTGRRLNSVSGLINACLALMSADALPIQSETFSDAEKPSQILASSRRAQWGVHSPLSVVRTVLLGALNGARLFASLSSVREVRGRREERTRALSSVCDTRVETRPLCVPGCRWNRLAGSSRPDWFPPPTAPNKACRRGACHSCPASAPPPARRRPAAAGFSACLGVSRFYTARFPPALVSRVERVLAPARAASEAAAACWAPSVSEALRLCSIIELVGARCGKPRRDDLVLPGTNSRRLLVDAAAPLGRLRQRRTSSAHSDARAVVPLVV</sequence>
<accession>A0A9J6DE20</accession>
<name>A0A9J6DE20_RHIMP</name>
<evidence type="ECO:0000313" key="1">
    <source>
        <dbReference type="EMBL" id="KAH8020193.1"/>
    </source>
</evidence>
<proteinExistence type="predicted"/>
<comment type="caution">
    <text evidence="1">The sequence shown here is derived from an EMBL/GenBank/DDBJ whole genome shotgun (WGS) entry which is preliminary data.</text>
</comment>
<dbReference type="Proteomes" id="UP000821866">
    <property type="component" value="Chromosome 8"/>
</dbReference>
<dbReference type="AlphaFoldDB" id="A0A9J6DE20"/>
<keyword evidence="2" id="KW-1185">Reference proteome</keyword>
<evidence type="ECO:0000313" key="2">
    <source>
        <dbReference type="Proteomes" id="UP000821866"/>
    </source>
</evidence>
<protein>
    <submittedName>
        <fullName evidence="1">Uncharacterized protein</fullName>
    </submittedName>
</protein>
<organism evidence="1 2">
    <name type="scientific">Rhipicephalus microplus</name>
    <name type="common">Cattle tick</name>
    <name type="synonym">Boophilus microplus</name>
    <dbReference type="NCBI Taxonomy" id="6941"/>
    <lineage>
        <taxon>Eukaryota</taxon>
        <taxon>Metazoa</taxon>
        <taxon>Ecdysozoa</taxon>
        <taxon>Arthropoda</taxon>
        <taxon>Chelicerata</taxon>
        <taxon>Arachnida</taxon>
        <taxon>Acari</taxon>
        <taxon>Parasitiformes</taxon>
        <taxon>Ixodida</taxon>
        <taxon>Ixodoidea</taxon>
        <taxon>Ixodidae</taxon>
        <taxon>Rhipicephalinae</taxon>
        <taxon>Rhipicephalus</taxon>
        <taxon>Boophilus</taxon>
    </lineage>
</organism>
<reference evidence="1" key="2">
    <citation type="submission" date="2021-09" db="EMBL/GenBank/DDBJ databases">
        <authorList>
            <person name="Jia N."/>
            <person name="Wang J."/>
            <person name="Shi W."/>
            <person name="Du L."/>
            <person name="Sun Y."/>
            <person name="Zhan W."/>
            <person name="Jiang J."/>
            <person name="Wang Q."/>
            <person name="Zhang B."/>
            <person name="Ji P."/>
            <person name="Sakyi L.B."/>
            <person name="Cui X."/>
            <person name="Yuan T."/>
            <person name="Jiang B."/>
            <person name="Yang W."/>
            <person name="Lam T.T.-Y."/>
            <person name="Chang Q."/>
            <person name="Ding S."/>
            <person name="Wang X."/>
            <person name="Zhu J."/>
            <person name="Ruan X."/>
            <person name="Zhao L."/>
            <person name="Wei J."/>
            <person name="Que T."/>
            <person name="Du C."/>
            <person name="Cheng J."/>
            <person name="Dai P."/>
            <person name="Han X."/>
            <person name="Huang E."/>
            <person name="Gao Y."/>
            <person name="Liu J."/>
            <person name="Shao H."/>
            <person name="Ye R."/>
            <person name="Li L."/>
            <person name="Wei W."/>
            <person name="Wang X."/>
            <person name="Wang C."/>
            <person name="Huo Q."/>
            <person name="Li W."/>
            <person name="Guo W."/>
            <person name="Chen H."/>
            <person name="Chen S."/>
            <person name="Zhou L."/>
            <person name="Zhou L."/>
            <person name="Ni X."/>
            <person name="Tian J."/>
            <person name="Zhou Y."/>
            <person name="Sheng Y."/>
            <person name="Liu T."/>
            <person name="Pan Y."/>
            <person name="Xia L."/>
            <person name="Li J."/>
            <person name="Zhao F."/>
            <person name="Cao W."/>
        </authorList>
    </citation>
    <scope>NUCLEOTIDE SEQUENCE</scope>
    <source>
        <strain evidence="1">Rmic-2018</strain>
        <tissue evidence="1">Larvae</tissue>
    </source>
</reference>
<dbReference type="EMBL" id="JABSTU010000010">
    <property type="protein sequence ID" value="KAH8020193.1"/>
    <property type="molecule type" value="Genomic_DNA"/>
</dbReference>
<reference evidence="1" key="1">
    <citation type="journal article" date="2020" name="Cell">
        <title>Large-Scale Comparative Analyses of Tick Genomes Elucidate Their Genetic Diversity and Vector Capacities.</title>
        <authorList>
            <consortium name="Tick Genome and Microbiome Consortium (TIGMIC)"/>
            <person name="Jia N."/>
            <person name="Wang J."/>
            <person name="Shi W."/>
            <person name="Du L."/>
            <person name="Sun Y."/>
            <person name="Zhan W."/>
            <person name="Jiang J.F."/>
            <person name="Wang Q."/>
            <person name="Zhang B."/>
            <person name="Ji P."/>
            <person name="Bell-Sakyi L."/>
            <person name="Cui X.M."/>
            <person name="Yuan T.T."/>
            <person name="Jiang B.G."/>
            <person name="Yang W.F."/>
            <person name="Lam T.T."/>
            <person name="Chang Q.C."/>
            <person name="Ding S.J."/>
            <person name="Wang X.J."/>
            <person name="Zhu J.G."/>
            <person name="Ruan X.D."/>
            <person name="Zhao L."/>
            <person name="Wei J.T."/>
            <person name="Ye R.Z."/>
            <person name="Que T.C."/>
            <person name="Du C.H."/>
            <person name="Zhou Y.H."/>
            <person name="Cheng J.X."/>
            <person name="Dai P.F."/>
            <person name="Guo W.B."/>
            <person name="Han X.H."/>
            <person name="Huang E.J."/>
            <person name="Li L.F."/>
            <person name="Wei W."/>
            <person name="Gao Y.C."/>
            <person name="Liu J.Z."/>
            <person name="Shao H.Z."/>
            <person name="Wang X."/>
            <person name="Wang C.C."/>
            <person name="Yang T.C."/>
            <person name="Huo Q.B."/>
            <person name="Li W."/>
            <person name="Chen H.Y."/>
            <person name="Chen S.E."/>
            <person name="Zhou L.G."/>
            <person name="Ni X.B."/>
            <person name="Tian J.H."/>
            <person name="Sheng Y."/>
            <person name="Liu T."/>
            <person name="Pan Y.S."/>
            <person name="Xia L.Y."/>
            <person name="Li J."/>
            <person name="Zhao F."/>
            <person name="Cao W.C."/>
        </authorList>
    </citation>
    <scope>NUCLEOTIDE SEQUENCE</scope>
    <source>
        <strain evidence="1">Rmic-2018</strain>
    </source>
</reference>